<evidence type="ECO:0000256" key="1">
    <source>
        <dbReference type="ARBA" id="ARBA00012346"/>
    </source>
</evidence>
<evidence type="ECO:0000313" key="5">
    <source>
        <dbReference type="EMBL" id="KAF2001785.1"/>
    </source>
</evidence>
<dbReference type="EMBL" id="ML977581">
    <property type="protein sequence ID" value="KAF2001785.1"/>
    <property type="molecule type" value="Genomic_DNA"/>
</dbReference>
<proteinExistence type="predicted"/>
<dbReference type="Gene3D" id="3.10.490.10">
    <property type="entry name" value="Gamma-glutamyl cyclotransferase-like"/>
    <property type="match status" value="1"/>
</dbReference>
<organism evidence="5 6">
    <name type="scientific">Amniculicola lignicola CBS 123094</name>
    <dbReference type="NCBI Taxonomy" id="1392246"/>
    <lineage>
        <taxon>Eukaryota</taxon>
        <taxon>Fungi</taxon>
        <taxon>Dikarya</taxon>
        <taxon>Ascomycota</taxon>
        <taxon>Pezizomycotina</taxon>
        <taxon>Dothideomycetes</taxon>
        <taxon>Pleosporomycetidae</taxon>
        <taxon>Pleosporales</taxon>
        <taxon>Amniculicolaceae</taxon>
        <taxon>Amniculicola</taxon>
    </lineage>
</organism>
<dbReference type="EC" id="4.3.2.9" evidence="1"/>
<accession>A0A6A5WRR8</accession>
<feature type="binding site" evidence="4">
    <location>
        <begin position="58"/>
        <end position="63"/>
    </location>
    <ligand>
        <name>substrate</name>
    </ligand>
</feature>
<feature type="active site" description="Proton acceptor" evidence="3">
    <location>
        <position position="151"/>
    </location>
</feature>
<evidence type="ECO:0000256" key="2">
    <source>
        <dbReference type="ARBA" id="ARBA00023239"/>
    </source>
</evidence>
<dbReference type="InterPro" id="IPR017939">
    <property type="entry name" value="G-Glutamylcylcotransferase"/>
</dbReference>
<evidence type="ECO:0000313" key="6">
    <source>
        <dbReference type="Proteomes" id="UP000799779"/>
    </source>
</evidence>
<evidence type="ECO:0000256" key="4">
    <source>
        <dbReference type="PIRSR" id="PIRSR617939-2"/>
    </source>
</evidence>
<reference evidence="5" key="1">
    <citation type="journal article" date="2020" name="Stud. Mycol.">
        <title>101 Dothideomycetes genomes: a test case for predicting lifestyles and emergence of pathogens.</title>
        <authorList>
            <person name="Haridas S."/>
            <person name="Albert R."/>
            <person name="Binder M."/>
            <person name="Bloem J."/>
            <person name="Labutti K."/>
            <person name="Salamov A."/>
            <person name="Andreopoulos B."/>
            <person name="Baker S."/>
            <person name="Barry K."/>
            <person name="Bills G."/>
            <person name="Bluhm B."/>
            <person name="Cannon C."/>
            <person name="Castanera R."/>
            <person name="Culley D."/>
            <person name="Daum C."/>
            <person name="Ezra D."/>
            <person name="Gonzalez J."/>
            <person name="Henrissat B."/>
            <person name="Kuo A."/>
            <person name="Liang C."/>
            <person name="Lipzen A."/>
            <person name="Lutzoni F."/>
            <person name="Magnuson J."/>
            <person name="Mondo S."/>
            <person name="Nolan M."/>
            <person name="Ohm R."/>
            <person name="Pangilinan J."/>
            <person name="Park H.-J."/>
            <person name="Ramirez L."/>
            <person name="Alfaro M."/>
            <person name="Sun H."/>
            <person name="Tritt A."/>
            <person name="Yoshinaga Y."/>
            <person name="Zwiers L.-H."/>
            <person name="Turgeon B."/>
            <person name="Goodwin S."/>
            <person name="Spatafora J."/>
            <person name="Crous P."/>
            <person name="Grigoriev I."/>
        </authorList>
    </citation>
    <scope>NUCLEOTIDE SEQUENCE</scope>
    <source>
        <strain evidence="5">CBS 123094</strain>
    </source>
</reference>
<dbReference type="OrthoDB" id="2017317at2759"/>
<dbReference type="PANTHER" id="PTHR12935">
    <property type="entry name" value="GAMMA-GLUTAMYLCYCLOTRANSFERASE"/>
    <property type="match status" value="1"/>
</dbReference>
<dbReference type="GO" id="GO:0003839">
    <property type="term" value="F:gamma-glutamylcyclotransferase activity"/>
    <property type="evidence" value="ECO:0007669"/>
    <property type="project" value="UniProtKB-EC"/>
</dbReference>
<dbReference type="AlphaFoldDB" id="A0A6A5WRR8"/>
<sequence length="306" mass="33972">MQSNTPGSKSNVGNDSWLVSAILWFDRKPRTAEGSPLLKRPVLPVCDPRSNARNVCRYLAYGSNLCASTFQDNRGIQPISAVNVIVPELRLAWDVPGIPYVEPCYANAKRRPGHVQSSTSRPLTGDRDPEALVGVVYEISADDFAHILRTEGQGYMDTEVECFRLQVNTNGVTACPREPPFKAHAVLARDTTSKRRQDMQPSSRYLGLLVTGAREHNLPKEHVASLQSVATYKTSTVGQCIGKSLFAFFWFIPVLVGVALERQMADENGKIPGWVNSMVDKCYLAMWWTHDYLFGPLFGDGARSVH</sequence>
<dbReference type="Proteomes" id="UP000799779">
    <property type="component" value="Unassembled WGS sequence"/>
</dbReference>
<dbReference type="PANTHER" id="PTHR12935:SF0">
    <property type="entry name" value="GAMMA-GLUTAMYLCYCLOTRANSFERASE"/>
    <property type="match status" value="1"/>
</dbReference>
<feature type="binding site" evidence="4">
    <location>
        <position position="205"/>
    </location>
    <ligand>
        <name>substrate</name>
    </ligand>
</feature>
<name>A0A6A5WRR8_9PLEO</name>
<gene>
    <name evidence="5" type="ORF">P154DRAFT_544913</name>
</gene>
<evidence type="ECO:0000256" key="3">
    <source>
        <dbReference type="PIRSR" id="PIRSR617939-1"/>
    </source>
</evidence>
<protein>
    <recommendedName>
        <fullName evidence="1">gamma-glutamylcyclotransferase</fullName>
        <ecNumber evidence="1">4.3.2.9</ecNumber>
    </recommendedName>
</protein>
<keyword evidence="6" id="KW-1185">Reference proteome</keyword>
<keyword evidence="2" id="KW-0456">Lyase</keyword>